<dbReference type="VEuPathDB" id="FungiDB:T552_02917"/>
<accession>A0A0W4ZDM7</accession>
<dbReference type="InterPro" id="IPR004572">
    <property type="entry name" value="Protoporphyrinogen_oxidase"/>
</dbReference>
<dbReference type="InterPro" id="IPR002937">
    <property type="entry name" value="Amino_oxidase"/>
</dbReference>
<feature type="domain" description="Amine oxidase" evidence="12">
    <location>
        <begin position="14"/>
        <end position="476"/>
    </location>
</feature>
<dbReference type="SUPFAM" id="SSF51905">
    <property type="entry name" value="FAD/NAD(P)-binding domain"/>
    <property type="match status" value="1"/>
</dbReference>
<comment type="function">
    <text evidence="1 11">Catalyzes the 6-electron oxidation of protoporphyrinogen-IX to form protoporphyrin-IX.</text>
</comment>
<evidence type="ECO:0000256" key="11">
    <source>
        <dbReference type="RuleBase" id="RU367069"/>
    </source>
</evidence>
<organism evidence="13 14">
    <name type="scientific">Pneumocystis carinii (strain B80)</name>
    <name type="common">Rat pneumocystis pneumonia agent</name>
    <name type="synonym">Pneumocystis carinii f. sp. carinii</name>
    <dbReference type="NCBI Taxonomy" id="1408658"/>
    <lineage>
        <taxon>Eukaryota</taxon>
        <taxon>Fungi</taxon>
        <taxon>Dikarya</taxon>
        <taxon>Ascomycota</taxon>
        <taxon>Taphrinomycotina</taxon>
        <taxon>Pneumocystomycetes</taxon>
        <taxon>Pneumocystaceae</taxon>
        <taxon>Pneumocystis</taxon>
    </lineage>
</organism>
<dbReference type="GO" id="GO:0004729">
    <property type="term" value="F:oxygen-dependent protoporphyrinogen oxidase activity"/>
    <property type="evidence" value="ECO:0007669"/>
    <property type="project" value="UniProtKB-UniRule"/>
</dbReference>
<dbReference type="NCBIfam" id="TIGR00562">
    <property type="entry name" value="proto_IX_ox"/>
    <property type="match status" value="1"/>
</dbReference>
<evidence type="ECO:0000256" key="5">
    <source>
        <dbReference type="ARBA" id="ARBA00022630"/>
    </source>
</evidence>
<dbReference type="InterPro" id="IPR036188">
    <property type="entry name" value="FAD/NAD-bd_sf"/>
</dbReference>
<gene>
    <name evidence="13" type="ORF">T552_02917</name>
</gene>
<comment type="subcellular location">
    <subcellularLocation>
        <location evidence="11">Mitochondrion inner membrane</location>
    </subcellularLocation>
</comment>
<keyword evidence="7 11" id="KW-0560">Oxidoreductase</keyword>
<keyword evidence="14" id="KW-1185">Reference proteome</keyword>
<dbReference type="Gene3D" id="3.50.50.60">
    <property type="entry name" value="FAD/NAD(P)-binding domain"/>
    <property type="match status" value="1"/>
</dbReference>
<dbReference type="PANTHER" id="PTHR42923:SF3">
    <property type="entry name" value="PROTOPORPHYRINOGEN OXIDASE"/>
    <property type="match status" value="1"/>
</dbReference>
<dbReference type="RefSeq" id="XP_018224885.1">
    <property type="nucleotide sequence ID" value="XM_018371442.1"/>
</dbReference>
<dbReference type="Proteomes" id="UP000054454">
    <property type="component" value="Unassembled WGS sequence"/>
</dbReference>
<dbReference type="Pfam" id="PF01593">
    <property type="entry name" value="Amino_oxidase"/>
    <property type="match status" value="1"/>
</dbReference>
<proteinExistence type="inferred from homology"/>
<reference evidence="14" key="1">
    <citation type="journal article" date="2016" name="Nat. Commun.">
        <title>Genome analysis of three Pneumocystis species reveals adaptation mechanisms to life exclusively in mammalian hosts.</title>
        <authorList>
            <person name="Ma L."/>
            <person name="Chen Z."/>
            <person name="Huang D.W."/>
            <person name="Kutty G."/>
            <person name="Ishihara M."/>
            <person name="Wang H."/>
            <person name="Abouelleil A."/>
            <person name="Bishop L."/>
            <person name="Davey E."/>
            <person name="Deng R."/>
            <person name="Deng X."/>
            <person name="Fan L."/>
            <person name="Fantoni G."/>
            <person name="Fitzgerald M."/>
            <person name="Gogineni E."/>
            <person name="Goldberg J.M."/>
            <person name="Handley G."/>
            <person name="Hu X."/>
            <person name="Huber C."/>
            <person name="Jiao X."/>
            <person name="Jones K."/>
            <person name="Levin J.Z."/>
            <person name="Liu Y."/>
            <person name="Macdonald P."/>
            <person name="Melnikov A."/>
            <person name="Raley C."/>
            <person name="Sassi M."/>
            <person name="Sherman B.T."/>
            <person name="Song X."/>
            <person name="Sykes S."/>
            <person name="Tran B."/>
            <person name="Walsh L."/>
            <person name="Xia Y."/>
            <person name="Yang J."/>
            <person name="Young S."/>
            <person name="Zeng Q."/>
            <person name="Zheng X."/>
            <person name="Stephens R."/>
            <person name="Nusbaum C."/>
            <person name="Birren B.W."/>
            <person name="Azadi P."/>
            <person name="Lempicki R.A."/>
            <person name="Cuomo C.A."/>
            <person name="Kovacs J.A."/>
        </authorList>
    </citation>
    <scope>NUCLEOTIDE SEQUENCE [LARGE SCALE GENOMIC DNA]</scope>
    <source>
        <strain evidence="14">B80</strain>
    </source>
</reference>
<evidence type="ECO:0000256" key="6">
    <source>
        <dbReference type="ARBA" id="ARBA00022827"/>
    </source>
</evidence>
<dbReference type="PANTHER" id="PTHR42923">
    <property type="entry name" value="PROTOPORPHYRINOGEN OXIDASE"/>
    <property type="match status" value="1"/>
</dbReference>
<comment type="pathway">
    <text evidence="2 11">Porphyrin-containing compound metabolism; protoporphyrin-IX biosynthesis; protoporphyrin-IX from protoporphyrinogen-IX: step 1/1.</text>
</comment>
<evidence type="ECO:0000313" key="13">
    <source>
        <dbReference type="EMBL" id="KTW26437.1"/>
    </source>
</evidence>
<dbReference type="UniPathway" id="UPA00251">
    <property type="reaction ID" value="UER00324"/>
</dbReference>
<evidence type="ECO:0000259" key="12">
    <source>
        <dbReference type="Pfam" id="PF01593"/>
    </source>
</evidence>
<comment type="similarity">
    <text evidence="3 11">Belongs to the protoporphyrinogen/coproporphyrinogen oxidase family. Protoporphyrinogen oxidase subfamily.</text>
</comment>
<dbReference type="AlphaFoldDB" id="A0A0W4ZDM7"/>
<dbReference type="EMBL" id="LFVZ01000013">
    <property type="protein sequence ID" value="KTW26437.1"/>
    <property type="molecule type" value="Genomic_DNA"/>
</dbReference>
<dbReference type="GeneID" id="28937645"/>
<protein>
    <recommendedName>
        <fullName evidence="4 11">Protoporphyrinogen oxidase</fullName>
        <ecNumber evidence="4 11">1.3.3.4</ecNumber>
    </recommendedName>
</protein>
<evidence type="ECO:0000256" key="9">
    <source>
        <dbReference type="ARBA" id="ARBA00023244"/>
    </source>
</evidence>
<evidence type="ECO:0000256" key="7">
    <source>
        <dbReference type="ARBA" id="ARBA00023002"/>
    </source>
</evidence>
<evidence type="ECO:0000256" key="8">
    <source>
        <dbReference type="ARBA" id="ARBA00023133"/>
    </source>
</evidence>
<dbReference type="GO" id="GO:0005743">
    <property type="term" value="C:mitochondrial inner membrane"/>
    <property type="evidence" value="ECO:0007669"/>
    <property type="project" value="UniProtKB-SubCell"/>
</dbReference>
<dbReference type="GO" id="GO:0006782">
    <property type="term" value="P:protoporphyrinogen IX biosynthetic process"/>
    <property type="evidence" value="ECO:0007669"/>
    <property type="project" value="UniProtKB-UniRule"/>
</dbReference>
<evidence type="ECO:0000313" key="14">
    <source>
        <dbReference type="Proteomes" id="UP000054454"/>
    </source>
</evidence>
<keyword evidence="5 11" id="KW-0285">Flavoprotein</keyword>
<keyword evidence="8 11" id="KW-0350">Heme biosynthesis</keyword>
<dbReference type="OrthoDB" id="438553at2759"/>
<keyword evidence="6 11" id="KW-0274">FAD</keyword>
<evidence type="ECO:0000256" key="10">
    <source>
        <dbReference type="ARBA" id="ARBA00047554"/>
    </source>
</evidence>
<name>A0A0W4ZDM7_PNEC8</name>
<evidence type="ECO:0000256" key="3">
    <source>
        <dbReference type="ARBA" id="ARBA00010551"/>
    </source>
</evidence>
<comment type="caution">
    <text evidence="13">The sequence shown here is derived from an EMBL/GenBank/DDBJ whole genome shotgun (WGS) entry which is preliminary data.</text>
</comment>
<dbReference type="EC" id="1.3.3.4" evidence="4 11"/>
<evidence type="ECO:0000256" key="2">
    <source>
        <dbReference type="ARBA" id="ARBA00005073"/>
    </source>
</evidence>
<sequence>MLSSKSIGILGGGISGLSTAWYLSRLFSPSTKITILESSNRLGGLLNTKKIDSSRGTIYFEEGPRSLKPTGISGYITLDMIKKLDLINEMILVPKNSPLIKNKYIYFQNQLNALPNSLLSAFISKTPILRSFLWAIISEPFKPIRNKNISDETISSFISRRFNTSISENLVSAFIHGIYAGDINDLSIKSTFPHLWNYEELYGSVLKGVLFNRISLNKNEENIKSTIEKDSEDIIKKTKNTYIYSFKNGLGTLSNAISNDLFTRDNVHIYFNSEIKSLEFNNIFKIKTNTSEFYFDHLISALPIQVLTKLLDPFKKLTKSFSSTTILVVNLFFDNPNLLPIQGFGYLIPKSISEEENPEQALGVIFDSNSFPELDTYKGTKMTVMIGGSFWKHKTIFPKESEFIALARNVISRHLGIKDTPVIVNYKLQKNSIPQYNLGHHQDLKNIHNYVYNTYKGNLSLVGNFYGGIGVNDCIKNAYFLVRRLKKKGKATGLEFVKSN</sequence>
<dbReference type="InterPro" id="IPR050464">
    <property type="entry name" value="Zeta_carotene_desat/Oxidored"/>
</dbReference>
<comment type="catalytic activity">
    <reaction evidence="10 11">
        <text>protoporphyrinogen IX + 3 O2 = protoporphyrin IX + 3 H2O2</text>
        <dbReference type="Rhea" id="RHEA:25576"/>
        <dbReference type="ChEBI" id="CHEBI:15379"/>
        <dbReference type="ChEBI" id="CHEBI:16240"/>
        <dbReference type="ChEBI" id="CHEBI:57306"/>
        <dbReference type="ChEBI" id="CHEBI:57307"/>
        <dbReference type="EC" id="1.3.3.4"/>
    </reaction>
</comment>
<dbReference type="SUPFAM" id="SSF54373">
    <property type="entry name" value="FAD-linked reductases, C-terminal domain"/>
    <property type="match status" value="1"/>
</dbReference>
<comment type="cofactor">
    <cofactor evidence="11">
        <name>FAD</name>
        <dbReference type="ChEBI" id="CHEBI:57692"/>
    </cofactor>
    <text evidence="11">Binds 1 FAD per subunit.</text>
</comment>
<keyword evidence="9 11" id="KW-0627">Porphyrin biosynthesis</keyword>
<evidence type="ECO:0000256" key="1">
    <source>
        <dbReference type="ARBA" id="ARBA00002600"/>
    </source>
</evidence>
<evidence type="ECO:0000256" key="4">
    <source>
        <dbReference type="ARBA" id="ARBA00012867"/>
    </source>
</evidence>